<dbReference type="InterPro" id="IPR009081">
    <property type="entry name" value="PP-bd_ACP"/>
</dbReference>
<dbReference type="Proteomes" id="UP000463700">
    <property type="component" value="Unassembled WGS sequence"/>
</dbReference>
<proteinExistence type="predicted"/>
<reference evidence="2 3" key="1">
    <citation type="journal article" date="2020" name="Int. J. Syst. Evol. Microbiol.">
        <title>Paraburkholderia madseniana sp. nov., a phenolic acid-degrading bacterium isolated from acidic forest soil.</title>
        <authorList>
            <person name="Wilhelm R.C."/>
            <person name="Murphy S.J.L."/>
            <person name="Feriancek N.M."/>
            <person name="Karasz D.C."/>
            <person name="DeRito C.M."/>
            <person name="Newman J.D."/>
            <person name="Buckley D.H."/>
        </authorList>
    </citation>
    <scope>NUCLEOTIDE SEQUENCE [LARGE SCALE GENOMIC DNA]</scope>
    <source>
        <strain evidence="2 3">RP11</strain>
    </source>
</reference>
<dbReference type="InterPro" id="IPR036736">
    <property type="entry name" value="ACP-like_sf"/>
</dbReference>
<evidence type="ECO:0000259" key="1">
    <source>
        <dbReference type="PROSITE" id="PS50075"/>
    </source>
</evidence>
<name>A0A6N6W218_9BURK</name>
<dbReference type="RefSeq" id="WP_154566642.1">
    <property type="nucleotide sequence ID" value="NZ_JAMXWG010000026.1"/>
</dbReference>
<dbReference type="NCBIfam" id="NF005480">
    <property type="entry name" value="PRK07081.1"/>
    <property type="match status" value="1"/>
</dbReference>
<accession>A0A6N6W218</accession>
<sequence>MKNHMRGLLQEIACLDVPVDALGDRDDLYAAGLSSLGSVRLMMAIEETFAIEIPAALITHDLFQSIDSLARVIAHLVPEESLAPRT</sequence>
<comment type="caution">
    <text evidence="2">The sequence shown here is derived from an EMBL/GenBank/DDBJ whole genome shotgun (WGS) entry which is preliminary data.</text>
</comment>
<dbReference type="OrthoDB" id="7284767at2"/>
<evidence type="ECO:0000313" key="3">
    <source>
        <dbReference type="Proteomes" id="UP000463700"/>
    </source>
</evidence>
<organism evidence="2 3">
    <name type="scientific">Paraburkholderia madseniana</name>
    <dbReference type="NCBI Taxonomy" id="2599607"/>
    <lineage>
        <taxon>Bacteria</taxon>
        <taxon>Pseudomonadati</taxon>
        <taxon>Pseudomonadota</taxon>
        <taxon>Betaproteobacteria</taxon>
        <taxon>Burkholderiales</taxon>
        <taxon>Burkholderiaceae</taxon>
        <taxon>Paraburkholderia</taxon>
    </lineage>
</organism>
<protein>
    <submittedName>
        <fullName evidence="2">Acyl carrier protein</fullName>
    </submittedName>
</protein>
<gene>
    <name evidence="2" type="ORF">FSO04_38220</name>
</gene>
<evidence type="ECO:0000313" key="2">
    <source>
        <dbReference type="EMBL" id="KAE8754697.1"/>
    </source>
</evidence>
<dbReference type="EMBL" id="VOSW01000114">
    <property type="protein sequence ID" value="KAE8754697.1"/>
    <property type="molecule type" value="Genomic_DNA"/>
</dbReference>
<dbReference type="Gene3D" id="1.10.1200.10">
    <property type="entry name" value="ACP-like"/>
    <property type="match status" value="1"/>
</dbReference>
<dbReference type="AlphaFoldDB" id="A0A6N6W218"/>
<dbReference type="PROSITE" id="PS50075">
    <property type="entry name" value="CARRIER"/>
    <property type="match status" value="1"/>
</dbReference>
<dbReference type="SUPFAM" id="SSF47336">
    <property type="entry name" value="ACP-like"/>
    <property type="match status" value="1"/>
</dbReference>
<dbReference type="Pfam" id="PF00550">
    <property type="entry name" value="PP-binding"/>
    <property type="match status" value="1"/>
</dbReference>
<feature type="domain" description="Carrier" evidence="1">
    <location>
        <begin position="1"/>
        <end position="77"/>
    </location>
</feature>